<dbReference type="Pfam" id="PF07724">
    <property type="entry name" value="AAA_2"/>
    <property type="match status" value="1"/>
</dbReference>
<organism evidence="10 11">
    <name type="scientific">Albugo candida</name>
    <dbReference type="NCBI Taxonomy" id="65357"/>
    <lineage>
        <taxon>Eukaryota</taxon>
        <taxon>Sar</taxon>
        <taxon>Stramenopiles</taxon>
        <taxon>Oomycota</taxon>
        <taxon>Peronosporomycetes</taxon>
        <taxon>Albuginales</taxon>
        <taxon>Albuginaceae</taxon>
        <taxon>Albugo</taxon>
    </lineage>
</organism>
<keyword evidence="5" id="KW-0067">ATP-binding</keyword>
<dbReference type="Pfam" id="PF00004">
    <property type="entry name" value="AAA"/>
    <property type="match status" value="1"/>
</dbReference>
<dbReference type="NCBIfam" id="NF003544">
    <property type="entry name" value="PRK05201.1"/>
    <property type="match status" value="1"/>
</dbReference>
<evidence type="ECO:0000259" key="9">
    <source>
        <dbReference type="SMART" id="SM01086"/>
    </source>
</evidence>
<dbReference type="STRING" id="65357.A0A024GVM8"/>
<dbReference type="InterPro" id="IPR019489">
    <property type="entry name" value="Clp_ATPase_C"/>
</dbReference>
<dbReference type="Gene3D" id="1.10.8.60">
    <property type="match status" value="1"/>
</dbReference>
<comment type="subcellular location">
    <subcellularLocation>
        <location evidence="1">Cytoplasm</location>
    </subcellularLocation>
</comment>
<dbReference type="PANTHER" id="PTHR48102">
    <property type="entry name" value="ATP-DEPENDENT CLP PROTEASE ATP-BINDING SUBUNIT CLPX-LIKE, MITOCHONDRIAL-RELATED"/>
    <property type="match status" value="1"/>
</dbReference>
<evidence type="ECO:0000256" key="4">
    <source>
        <dbReference type="ARBA" id="ARBA00022741"/>
    </source>
</evidence>
<evidence type="ECO:0000256" key="2">
    <source>
        <dbReference type="ARBA" id="ARBA00009771"/>
    </source>
</evidence>
<dbReference type="GO" id="GO:0016887">
    <property type="term" value="F:ATP hydrolysis activity"/>
    <property type="evidence" value="ECO:0007669"/>
    <property type="project" value="InterPro"/>
</dbReference>
<feature type="domain" description="AAA+ ATPase" evidence="8">
    <location>
        <begin position="165"/>
        <end position="446"/>
    </location>
</feature>
<feature type="domain" description="Clp ATPase C-terminal" evidence="9">
    <location>
        <begin position="445"/>
        <end position="540"/>
    </location>
</feature>
<keyword evidence="11" id="KW-1185">Reference proteome</keyword>
<dbReference type="FunFam" id="3.40.50.300:FF:000213">
    <property type="entry name" value="ATP-dependent protease ATPase subunit HslU"/>
    <property type="match status" value="1"/>
</dbReference>
<dbReference type="EMBL" id="CAIX01001013">
    <property type="protein sequence ID" value="CCI50713.1"/>
    <property type="molecule type" value="Genomic_DNA"/>
</dbReference>
<dbReference type="NCBIfam" id="TIGR00390">
    <property type="entry name" value="hslU"/>
    <property type="match status" value="1"/>
</dbReference>
<keyword evidence="6" id="KW-0143">Chaperone</keyword>
<dbReference type="FunCoup" id="A0A024GVM8">
    <property type="interactions" value="118"/>
</dbReference>
<dbReference type="InterPro" id="IPR003959">
    <property type="entry name" value="ATPase_AAA_core"/>
</dbReference>
<keyword evidence="3" id="KW-0963">Cytoplasm</keyword>
<evidence type="ECO:0000313" key="10">
    <source>
        <dbReference type="EMBL" id="CCI50713.1"/>
    </source>
</evidence>
<accession>A0A024GVM8</accession>
<sequence length="554" mass="61727">MHRVVTPNTRHWLRTCAYPRTFIHQIIQSKASAYDYFQNCNSIATHSQYAHESLYGPFDSDATVAAYTDPSEPVADASVPPSSITDQKATEEMSDTIKLEDPSNEEMKLNALDNEVGRKLKPREVVSILNTCIIGQESAKRAVAIALRNRWRRMKVTPDLRPEISPKNILMIGPTGCGKTEIARRLAKLAEAPFIKVEATKFTEVGFHGRDVDQIIRDLVENAINLVKKQKQERVRQQVQQLVERRILDALIGPNSTANSRAAFENLLKTGEMEERMITIDVPVSRGNGMGGTPISFMASQGPLPVGEIIGKAYTTMEKKSETRNMTVAESRSVFEEMEMENAIDMTDVVREAIHETEENGIVFIDEIDKICSTGDFRSADASSEGVQRDLLPLLEGSVISTKHGNVNTDHILFIGSGAFHSSKPSDLLAELQGRLPIRVELKGLTESDLYRILTEPVSSLVRQQIELLKTEKIDLDFTEDAIREIARVATDINNTIENIGARRLHTIMEKVVEDISFDASDLSPGSKVTVTKDLVRERVGPMLKKADLSKFIL</sequence>
<reference evidence="10 11" key="1">
    <citation type="submission" date="2012-05" db="EMBL/GenBank/DDBJ databases">
        <title>Recombination and specialization in a pathogen metapopulation.</title>
        <authorList>
            <person name="Gardiner A."/>
            <person name="Kemen E."/>
            <person name="Schultz-Larsen T."/>
            <person name="MacLean D."/>
            <person name="Van Oosterhout C."/>
            <person name="Jones J.D.G."/>
        </authorList>
    </citation>
    <scope>NUCLEOTIDE SEQUENCE [LARGE SCALE GENOMIC DNA]</scope>
    <source>
        <strain evidence="10 11">Ac Nc2</strain>
    </source>
</reference>
<dbReference type="PANTHER" id="PTHR48102:SF3">
    <property type="entry name" value="ATP-DEPENDENT PROTEASE ATPASE SUBUNIT HSLU"/>
    <property type="match status" value="1"/>
</dbReference>
<evidence type="ECO:0008006" key="12">
    <source>
        <dbReference type="Google" id="ProtNLM"/>
    </source>
</evidence>
<dbReference type="Gene3D" id="3.40.50.300">
    <property type="entry name" value="P-loop containing nucleotide triphosphate hydrolases"/>
    <property type="match status" value="2"/>
</dbReference>
<dbReference type="InterPro" id="IPR004491">
    <property type="entry name" value="HslU"/>
</dbReference>
<evidence type="ECO:0000256" key="7">
    <source>
        <dbReference type="SAM" id="MobiDB-lite"/>
    </source>
</evidence>
<dbReference type="GO" id="GO:0009376">
    <property type="term" value="C:HslUV protease complex"/>
    <property type="evidence" value="ECO:0007669"/>
    <property type="project" value="InterPro"/>
</dbReference>
<evidence type="ECO:0000256" key="5">
    <source>
        <dbReference type="ARBA" id="ARBA00022840"/>
    </source>
</evidence>
<dbReference type="SUPFAM" id="SSF52540">
    <property type="entry name" value="P-loop containing nucleoside triphosphate hydrolases"/>
    <property type="match status" value="1"/>
</dbReference>
<dbReference type="InParanoid" id="A0A024GVM8"/>
<keyword evidence="4" id="KW-0547">Nucleotide-binding</keyword>
<evidence type="ECO:0000256" key="1">
    <source>
        <dbReference type="ARBA" id="ARBA00004496"/>
    </source>
</evidence>
<dbReference type="InterPro" id="IPR027417">
    <property type="entry name" value="P-loop_NTPase"/>
</dbReference>
<evidence type="ECO:0000259" key="8">
    <source>
        <dbReference type="SMART" id="SM00382"/>
    </source>
</evidence>
<comment type="similarity">
    <text evidence="2">Belongs to the ClpX chaperone family. HslU subfamily.</text>
</comment>
<evidence type="ECO:0000313" key="11">
    <source>
        <dbReference type="Proteomes" id="UP000053237"/>
    </source>
</evidence>
<dbReference type="GO" id="GO:0005524">
    <property type="term" value="F:ATP binding"/>
    <property type="evidence" value="ECO:0007669"/>
    <property type="project" value="UniProtKB-KW"/>
</dbReference>
<dbReference type="GO" id="GO:0008233">
    <property type="term" value="F:peptidase activity"/>
    <property type="evidence" value="ECO:0007669"/>
    <property type="project" value="InterPro"/>
</dbReference>
<feature type="region of interest" description="Disordered" evidence="7">
    <location>
        <begin position="71"/>
        <end position="90"/>
    </location>
</feature>
<name>A0A024GVM8_9STRA</name>
<dbReference type="SMART" id="SM01086">
    <property type="entry name" value="ClpB_D2-small"/>
    <property type="match status" value="1"/>
</dbReference>
<dbReference type="AlphaFoldDB" id="A0A024GVM8"/>
<dbReference type="InterPro" id="IPR003593">
    <property type="entry name" value="AAA+_ATPase"/>
</dbReference>
<gene>
    <name evidence="10" type="ORF">BN9_128780</name>
</gene>
<evidence type="ECO:0000256" key="3">
    <source>
        <dbReference type="ARBA" id="ARBA00022490"/>
    </source>
</evidence>
<evidence type="ECO:0000256" key="6">
    <source>
        <dbReference type="ARBA" id="ARBA00023186"/>
    </source>
</evidence>
<dbReference type="InterPro" id="IPR050052">
    <property type="entry name" value="ATP-dep_Clp_protease_ClpX"/>
</dbReference>
<dbReference type="Pfam" id="PF10431">
    <property type="entry name" value="ClpB_D2-small"/>
    <property type="match status" value="1"/>
</dbReference>
<comment type="caution">
    <text evidence="10">The sequence shown here is derived from an EMBL/GenBank/DDBJ whole genome shotgun (WGS) entry which is preliminary data.</text>
</comment>
<dbReference type="OrthoDB" id="1721884at2759"/>
<dbReference type="GO" id="GO:0051603">
    <property type="term" value="P:proteolysis involved in protein catabolic process"/>
    <property type="evidence" value="ECO:0007669"/>
    <property type="project" value="TreeGrafter"/>
</dbReference>
<dbReference type="FunFam" id="3.40.50.300:FF:000220">
    <property type="entry name" value="ATP-dependent protease ATPase subunit HslU"/>
    <property type="match status" value="1"/>
</dbReference>
<dbReference type="Proteomes" id="UP000053237">
    <property type="component" value="Unassembled WGS sequence"/>
</dbReference>
<dbReference type="SMART" id="SM00382">
    <property type="entry name" value="AAA"/>
    <property type="match status" value="1"/>
</dbReference>
<protein>
    <recommendedName>
        <fullName evidence="12">AAA+ ATPase domain-containing protein</fullName>
    </recommendedName>
</protein>
<proteinExistence type="inferred from homology"/>